<dbReference type="Gene3D" id="3.40.50.1820">
    <property type="entry name" value="alpha/beta hydrolase"/>
    <property type="match status" value="1"/>
</dbReference>
<dbReference type="InterPro" id="IPR050266">
    <property type="entry name" value="AB_hydrolase_sf"/>
</dbReference>
<evidence type="ECO:0000259" key="1">
    <source>
        <dbReference type="Pfam" id="PF00561"/>
    </source>
</evidence>
<dbReference type="AlphaFoldDB" id="A0A7C4RV14"/>
<dbReference type="InterPro" id="IPR000073">
    <property type="entry name" value="AB_hydrolase_1"/>
</dbReference>
<dbReference type="PRINTS" id="PR00111">
    <property type="entry name" value="ABHYDROLASE"/>
</dbReference>
<dbReference type="EMBL" id="DSZY01000004">
    <property type="protein sequence ID" value="HGU39614.1"/>
    <property type="molecule type" value="Genomic_DNA"/>
</dbReference>
<dbReference type="GO" id="GO:0016020">
    <property type="term" value="C:membrane"/>
    <property type="evidence" value="ECO:0007669"/>
    <property type="project" value="TreeGrafter"/>
</dbReference>
<organism evidence="2">
    <name type="scientific">Fervidobacterium thailandense</name>
    <dbReference type="NCBI Taxonomy" id="1008305"/>
    <lineage>
        <taxon>Bacteria</taxon>
        <taxon>Thermotogati</taxon>
        <taxon>Thermotogota</taxon>
        <taxon>Thermotogae</taxon>
        <taxon>Thermotogales</taxon>
        <taxon>Fervidobacteriaceae</taxon>
        <taxon>Fervidobacterium</taxon>
    </lineage>
</organism>
<feature type="domain" description="AB hydrolase-1" evidence="1">
    <location>
        <begin position="26"/>
        <end position="255"/>
    </location>
</feature>
<dbReference type="InterPro" id="IPR029058">
    <property type="entry name" value="AB_hydrolase_fold"/>
</dbReference>
<dbReference type="SUPFAM" id="SSF53474">
    <property type="entry name" value="alpha/beta-Hydrolases"/>
    <property type="match status" value="1"/>
</dbReference>
<dbReference type="InterPro" id="IPR000639">
    <property type="entry name" value="Epox_hydrolase-like"/>
</dbReference>
<dbReference type="PANTHER" id="PTHR43798:SF33">
    <property type="entry name" value="HYDROLASE, PUTATIVE (AFU_ORTHOLOGUE AFUA_2G14860)-RELATED"/>
    <property type="match status" value="1"/>
</dbReference>
<keyword evidence="2" id="KW-0378">Hydrolase</keyword>
<dbReference type="GO" id="GO:0046464">
    <property type="term" value="P:acylglycerol catabolic process"/>
    <property type="evidence" value="ECO:0007669"/>
    <property type="project" value="TreeGrafter"/>
</dbReference>
<dbReference type="GO" id="GO:0047372">
    <property type="term" value="F:monoacylglycerol lipase activity"/>
    <property type="evidence" value="ECO:0007669"/>
    <property type="project" value="TreeGrafter"/>
</dbReference>
<dbReference type="Pfam" id="PF00561">
    <property type="entry name" value="Abhydrolase_1"/>
    <property type="match status" value="1"/>
</dbReference>
<gene>
    <name evidence="2" type="ORF">ENT77_00190</name>
</gene>
<sequence>MPYVIVNGLRIFYELRGNVNSKETIAFFNGVMASVSSWAYYVPVFERLGFKVLLHDFKGQLLSDKPAGPYTFREHAAEAKSLMDQLGIDRVHLVGTSYGGEVALRFAIDYPDMVKSLCVIDSASELDQLLISFIESWKRLALEGEPEKFYWGVVPALYSEEYLLREFEAVKKRAELFNKVSKDYFFGQVQLYKTFLKDLNLTPELHKIMCPTLVVCGENDILKPPKFSRIISIHIAGSEFVIIPNAGHVVIFEKPEILKTLLIGFVLKHAA</sequence>
<evidence type="ECO:0000313" key="2">
    <source>
        <dbReference type="EMBL" id="HGU39614.1"/>
    </source>
</evidence>
<accession>A0A7C4RV14</accession>
<dbReference type="PANTHER" id="PTHR43798">
    <property type="entry name" value="MONOACYLGLYCEROL LIPASE"/>
    <property type="match status" value="1"/>
</dbReference>
<dbReference type="PRINTS" id="PR00412">
    <property type="entry name" value="EPOXHYDRLASE"/>
</dbReference>
<comment type="caution">
    <text evidence="2">The sequence shown here is derived from an EMBL/GenBank/DDBJ whole genome shotgun (WGS) entry which is preliminary data.</text>
</comment>
<reference evidence="2" key="1">
    <citation type="journal article" date="2020" name="mSystems">
        <title>Genome- and Community-Level Interaction Insights into Carbon Utilization and Element Cycling Functions of Hydrothermarchaeota in Hydrothermal Sediment.</title>
        <authorList>
            <person name="Zhou Z."/>
            <person name="Liu Y."/>
            <person name="Xu W."/>
            <person name="Pan J."/>
            <person name="Luo Z.H."/>
            <person name="Li M."/>
        </authorList>
    </citation>
    <scope>NUCLEOTIDE SEQUENCE [LARGE SCALE GENOMIC DNA]</scope>
    <source>
        <strain evidence="2">SpSt-609</strain>
    </source>
</reference>
<protein>
    <submittedName>
        <fullName evidence="2">Alpha/beta fold hydrolase</fullName>
    </submittedName>
</protein>
<proteinExistence type="predicted"/>
<name>A0A7C4RV14_9BACT</name>